<feature type="compositionally biased region" description="Low complexity" evidence="2">
    <location>
        <begin position="106"/>
        <end position="120"/>
    </location>
</feature>
<dbReference type="Proteomes" id="UP001497600">
    <property type="component" value="Chromosome H"/>
</dbReference>
<feature type="compositionally biased region" description="Low complexity" evidence="2">
    <location>
        <begin position="231"/>
        <end position="244"/>
    </location>
</feature>
<feature type="compositionally biased region" description="Polar residues" evidence="2">
    <location>
        <begin position="361"/>
        <end position="371"/>
    </location>
</feature>
<keyword evidence="4" id="KW-1185">Reference proteome</keyword>
<feature type="region of interest" description="Disordered" evidence="2">
    <location>
        <begin position="1208"/>
        <end position="1228"/>
    </location>
</feature>
<evidence type="ECO:0000256" key="2">
    <source>
        <dbReference type="SAM" id="MobiDB-lite"/>
    </source>
</evidence>
<dbReference type="SUPFAM" id="SSF52047">
    <property type="entry name" value="RNI-like"/>
    <property type="match status" value="1"/>
</dbReference>
<feature type="region of interest" description="Disordered" evidence="2">
    <location>
        <begin position="1272"/>
        <end position="1328"/>
    </location>
</feature>
<feature type="compositionally biased region" description="Low complexity" evidence="2">
    <location>
        <begin position="1293"/>
        <end position="1305"/>
    </location>
</feature>
<feature type="compositionally biased region" description="Low complexity" evidence="2">
    <location>
        <begin position="201"/>
        <end position="214"/>
    </location>
</feature>
<reference evidence="3 4" key="1">
    <citation type="submission" date="2024-01" db="EMBL/GenBank/DDBJ databases">
        <authorList>
            <consortium name="Genoscope - CEA"/>
            <person name="William W."/>
        </authorList>
    </citation>
    <scope>NUCLEOTIDE SEQUENCE [LARGE SCALE GENOMIC DNA]</scope>
    <source>
        <strain evidence="3 4">29B2s-10</strain>
    </source>
</reference>
<feature type="region of interest" description="Disordered" evidence="2">
    <location>
        <begin position="413"/>
        <end position="449"/>
    </location>
</feature>
<dbReference type="EMBL" id="OZ004260">
    <property type="protein sequence ID" value="CAK7922295.1"/>
    <property type="molecule type" value="Genomic_DNA"/>
</dbReference>
<feature type="region of interest" description="Disordered" evidence="2">
    <location>
        <begin position="502"/>
        <end position="529"/>
    </location>
</feature>
<feature type="region of interest" description="Disordered" evidence="2">
    <location>
        <begin position="1069"/>
        <end position="1090"/>
    </location>
</feature>
<evidence type="ECO:0000256" key="1">
    <source>
        <dbReference type="ARBA" id="ARBA00022737"/>
    </source>
</evidence>
<dbReference type="PANTHER" id="PTHR24111:SF0">
    <property type="entry name" value="LEUCINE-RICH REPEAT-CONTAINING PROTEIN"/>
    <property type="match status" value="1"/>
</dbReference>
<feature type="compositionally biased region" description="Polar residues" evidence="2">
    <location>
        <begin position="127"/>
        <end position="142"/>
    </location>
</feature>
<sequence>MTDSSAPLPGPQSGSGLPAGSPNAQSQASTAVAPTDYETGVSNGDVDWLFRGKSKKLTKKMNNPSAEKEKKPSIDNIDTTIESKDTSHTTTSKGSTDSSSEEKSSVKSPVVSSPTSSTPPKVKHTTQPDQSTTTRVPSTTPNEVKEQEKPSKLEMFRIGRSRSSSTNSQLQHEADSMVSPSTTSSSNNLPKRRSSLGGFIPTSSPPQNSSSISPKASKQNGSNHTNNSATSDSSPNVSRSNSTGSTGGKTRSLFSSISSKFKSSSSTSSANPSAAPSPKSSSSSVMADLPSNPFNSIGASTPNVPKIQPNLLGVSGHHTATGNQDLAALVNKPPNGIPRRRSSSASKHAQAIHDKKLLASTKGSEQSNSTPDRVILNRNPRREGKIPIDELGGISMRRVTFAIDRLAYDPQQQIPSRRPKKGNVLIPEDLTAPPPRLSQGISLSDGKSPMQVVENKYSENELKSAIEAQKNALLEAEKHAQEAHMTAKRIAHEVSNYRCKASGAKVSEQTPLQRQEEEAAEEAAEETSDRLHNVGNIEIDKPLHLHENYFEESAAPSNNGEVYADDLDIVEHLSLETIYSRCCHLREILPIPATLKQLKNKSKPLQVLKLLNPKPTLIDVLSFSDFIAITPVNTIIFDNVTMTTEMLKHFLSSLVRNKSLEKLSLRNVAIDELGWKFLCKFLSRNQTIKKLDISQQRIKSDTPPNMIRSAMNWSLLIRSLVLRGGIEELVINGCKLSDSMFAELIEKTVKVSTYRLGIAAIELNVFKAKIVADWITSPDSKCVGVDIAFNNLGSGQLKPFIDAFNKGNSNLLFFSLNSTKLNDIEEASELLKSLSKVSSLKFLDLSSLPDLFPGIISRLNKFLPTFPNLRRIHFDLNDLTPQAIGAIADILPKIDSLIHVSFLGNRQLNRGSAGTLYTAVKMSKSLFTLDLDYDLVPDELSQRIAFYLMRNMDRTMNQDVSMAHNDDEEELMFDGSLLMETAEKLLAADDKKSDKKEDLKIQRLITNALIKRTRAVRKDIHQSIDTLFVKRTQGTLSLEGKETLLRFCLLDSSLEKVVQMFEEQAKSYTKENIGNGDGKLSPSPSYDQTQESINVSTSVDTMSRKNNPGFLNLNQLHDTLHESSNELITAGPILSPRNTTETNNGYFTDHLFQPHQVVVDSSSDGKDVPIDNMTGRPVLIRSISQTSVHAKEQEQEEGEFHRWGYFIQQRNNNDDEKDSKTKVRDMPTLNVLPSGSELRDAIITAKGIESVTDLIDNINNNRVSIEKIYNLPNKEDGNETQSSDSKDVNPGKISSQSQQSSAIQSPLHEIHDASSIDSLELHDAEDDHDKVNAVVDEVYEKLLNDAQRVRSNRQD</sequence>
<feature type="compositionally biased region" description="Low complexity" evidence="2">
    <location>
        <begin position="88"/>
        <end position="98"/>
    </location>
</feature>
<feature type="region of interest" description="Disordered" evidence="2">
    <location>
        <begin position="1"/>
        <end position="375"/>
    </location>
</feature>
<feature type="compositionally biased region" description="Polar residues" evidence="2">
    <location>
        <begin position="292"/>
        <end position="303"/>
    </location>
</feature>
<dbReference type="InterPro" id="IPR032675">
    <property type="entry name" value="LRR_dom_sf"/>
</dbReference>
<feature type="compositionally biased region" description="Polar residues" evidence="2">
    <location>
        <begin position="23"/>
        <end position="32"/>
    </location>
</feature>
<evidence type="ECO:0000313" key="4">
    <source>
        <dbReference type="Proteomes" id="UP001497600"/>
    </source>
</evidence>
<organism evidence="3 4">
    <name type="scientific">[Candida] anglica</name>
    <dbReference type="NCBI Taxonomy" id="148631"/>
    <lineage>
        <taxon>Eukaryota</taxon>
        <taxon>Fungi</taxon>
        <taxon>Dikarya</taxon>
        <taxon>Ascomycota</taxon>
        <taxon>Saccharomycotina</taxon>
        <taxon>Pichiomycetes</taxon>
        <taxon>Debaryomycetaceae</taxon>
        <taxon>Kurtzmaniella</taxon>
    </lineage>
</organism>
<feature type="compositionally biased region" description="Low complexity" evidence="2">
    <location>
        <begin position="1"/>
        <end position="22"/>
    </location>
</feature>
<feature type="compositionally biased region" description="Low complexity" evidence="2">
    <location>
        <begin position="255"/>
        <end position="284"/>
    </location>
</feature>
<proteinExistence type="predicted"/>
<gene>
    <name evidence="3" type="primary">HER1</name>
    <name evidence="3" type="ORF">CAAN4_H25004</name>
</gene>
<accession>A0ABP0EPL8</accession>
<feature type="compositionally biased region" description="Polar residues" evidence="2">
    <location>
        <begin position="216"/>
        <end position="230"/>
    </location>
</feature>
<dbReference type="Gene3D" id="3.80.10.10">
    <property type="entry name" value="Ribonuclease Inhibitor"/>
    <property type="match status" value="2"/>
</dbReference>
<feature type="compositionally biased region" description="Polar residues" evidence="2">
    <location>
        <begin position="161"/>
        <end position="171"/>
    </location>
</feature>
<keyword evidence="1" id="KW-0677">Repeat</keyword>
<evidence type="ECO:0000313" key="3">
    <source>
        <dbReference type="EMBL" id="CAK7922295.1"/>
    </source>
</evidence>
<dbReference type="PANTHER" id="PTHR24111">
    <property type="entry name" value="LEUCINE-RICH REPEAT-CONTAINING PROTEIN 34"/>
    <property type="match status" value="1"/>
</dbReference>
<feature type="compositionally biased region" description="Basic and acidic residues" evidence="2">
    <location>
        <begin position="1212"/>
        <end position="1225"/>
    </location>
</feature>
<dbReference type="InterPro" id="IPR052201">
    <property type="entry name" value="LRR-containing_regulator"/>
</dbReference>
<name>A0ABP0EPL8_9ASCO</name>
<feature type="compositionally biased region" description="Low complexity" evidence="2">
    <location>
        <begin position="179"/>
        <end position="189"/>
    </location>
</feature>
<feature type="compositionally biased region" description="Basic and acidic residues" evidence="2">
    <location>
        <begin position="143"/>
        <end position="157"/>
    </location>
</feature>
<feature type="compositionally biased region" description="Basic and acidic residues" evidence="2">
    <location>
        <begin position="1308"/>
        <end position="1328"/>
    </location>
</feature>
<protein>
    <submittedName>
        <fullName evidence="3">HMG2-induced ER-remodeling protein 1</fullName>
    </submittedName>
</protein>